<name>A0A1P8JWG9_9BURK</name>
<evidence type="ECO:0000313" key="2">
    <source>
        <dbReference type="Proteomes" id="UP000186609"/>
    </source>
</evidence>
<evidence type="ECO:0000313" key="1">
    <source>
        <dbReference type="EMBL" id="APW38102.1"/>
    </source>
</evidence>
<dbReference type="KEGG" id="rhy:RD110_13595"/>
<reference evidence="1 2" key="1">
    <citation type="submission" date="2017-01" db="EMBL/GenBank/DDBJ databases">
        <authorList>
            <person name="Mah S.A."/>
            <person name="Swanson W.J."/>
            <person name="Moy G.W."/>
            <person name="Vacquier V.D."/>
        </authorList>
    </citation>
    <scope>NUCLEOTIDE SEQUENCE [LARGE SCALE GENOMIC DNA]</scope>
    <source>
        <strain evidence="1 2">DCY110</strain>
    </source>
</reference>
<dbReference type="AlphaFoldDB" id="A0A1P8JWG9"/>
<proteinExistence type="predicted"/>
<dbReference type="EMBL" id="CP019236">
    <property type="protein sequence ID" value="APW38102.1"/>
    <property type="molecule type" value="Genomic_DNA"/>
</dbReference>
<gene>
    <name evidence="1" type="ORF">RD110_13595</name>
</gene>
<sequence>MRCMNATKPQSSSSNLTVTHVLAQLLERLEHSEAPVGAEQYRSVVEHLVNEFHVIPSGAELGALLDAHPAAAELYENMHYDVAGLCRSSLDAATTAERLARDAIERAMRGEQKGKIHGQG</sequence>
<dbReference type="Proteomes" id="UP000186609">
    <property type="component" value="Chromosome"/>
</dbReference>
<organism evidence="1 2">
    <name type="scientific">Rhodoferax koreensis</name>
    <dbReference type="NCBI Taxonomy" id="1842727"/>
    <lineage>
        <taxon>Bacteria</taxon>
        <taxon>Pseudomonadati</taxon>
        <taxon>Pseudomonadota</taxon>
        <taxon>Betaproteobacteria</taxon>
        <taxon>Burkholderiales</taxon>
        <taxon>Comamonadaceae</taxon>
        <taxon>Rhodoferax</taxon>
    </lineage>
</organism>
<keyword evidence="2" id="KW-1185">Reference proteome</keyword>
<dbReference type="OrthoDB" id="8907786at2"/>
<accession>A0A1P8JWG9</accession>
<protein>
    <submittedName>
        <fullName evidence="1">Uncharacterized protein</fullName>
    </submittedName>
</protein>